<evidence type="ECO:0000313" key="1">
    <source>
        <dbReference type="EMBL" id="PWW74203.1"/>
    </source>
</evidence>
<gene>
    <name evidence="1" type="ORF">C7212DRAFT_346470</name>
</gene>
<sequence>MAPQKTQKLSAQLRREIAWHKHHSGTVTCTASSCESVISRWSGAYLVMRAGDCNRASFENQDIERCAIVRVSRWRNRSFPPKDTCSTTSTQVRVRYPSQARVPALHPRASDSPVKTTLCNGKSYTFQELSGYGFVPSNFRDKYDDTLSLGSSIAIERSSWKKLGEGSYEGTLWLLPDRGW</sequence>
<keyword evidence="2" id="KW-1185">Reference proteome</keyword>
<evidence type="ECO:0000313" key="2">
    <source>
        <dbReference type="Proteomes" id="UP000246991"/>
    </source>
</evidence>
<dbReference type="PROSITE" id="PS51257">
    <property type="entry name" value="PROKAR_LIPOPROTEIN"/>
    <property type="match status" value="1"/>
</dbReference>
<dbReference type="Proteomes" id="UP000246991">
    <property type="component" value="Unassembled WGS sequence"/>
</dbReference>
<dbReference type="PANTHER" id="PTHR37957">
    <property type="entry name" value="BLR7070 PROTEIN"/>
    <property type="match status" value="1"/>
</dbReference>
<organism evidence="1 2">
    <name type="scientific">Tuber magnatum</name>
    <name type="common">white Piedmont truffle</name>
    <dbReference type="NCBI Taxonomy" id="42249"/>
    <lineage>
        <taxon>Eukaryota</taxon>
        <taxon>Fungi</taxon>
        <taxon>Dikarya</taxon>
        <taxon>Ascomycota</taxon>
        <taxon>Pezizomycotina</taxon>
        <taxon>Pezizomycetes</taxon>
        <taxon>Pezizales</taxon>
        <taxon>Tuberaceae</taxon>
        <taxon>Tuber</taxon>
    </lineage>
</organism>
<name>A0A317SIL4_9PEZI</name>
<dbReference type="OrthoDB" id="425936at2759"/>
<dbReference type="STRING" id="42249.A0A317SIL4"/>
<proteinExistence type="predicted"/>
<dbReference type="AlphaFoldDB" id="A0A317SIL4"/>
<protein>
    <submittedName>
        <fullName evidence="1">Uncharacterized protein</fullName>
    </submittedName>
</protein>
<comment type="caution">
    <text evidence="1">The sequence shown here is derived from an EMBL/GenBank/DDBJ whole genome shotgun (WGS) entry which is preliminary data.</text>
</comment>
<dbReference type="PANTHER" id="PTHR37957:SF1">
    <property type="entry name" value="PHYTASE-LIKE DOMAIN-CONTAINING PROTEIN"/>
    <property type="match status" value="1"/>
</dbReference>
<accession>A0A317SIL4</accession>
<dbReference type="EMBL" id="PYWC01000065">
    <property type="protein sequence ID" value="PWW74203.1"/>
    <property type="molecule type" value="Genomic_DNA"/>
</dbReference>
<reference evidence="1 2" key="1">
    <citation type="submission" date="2018-03" db="EMBL/GenBank/DDBJ databases">
        <title>Genomes of Pezizomycetes fungi and the evolution of truffles.</title>
        <authorList>
            <person name="Murat C."/>
            <person name="Payen T."/>
            <person name="Noel B."/>
            <person name="Kuo A."/>
            <person name="Martin F.M."/>
        </authorList>
    </citation>
    <scope>NUCLEOTIDE SEQUENCE [LARGE SCALE GENOMIC DNA]</scope>
    <source>
        <strain evidence="1">091103-1</strain>
    </source>
</reference>